<name>A0A0P9CRQ3_9BACL</name>
<reference evidence="1 2" key="1">
    <citation type="submission" date="2015-09" db="EMBL/GenBank/DDBJ databases">
        <title>Draft genome sequence of Alicyclobacillus ferrooxydans DSM 22381.</title>
        <authorList>
            <person name="Hemp J."/>
        </authorList>
    </citation>
    <scope>NUCLEOTIDE SEQUENCE [LARGE SCALE GENOMIC DNA]</scope>
    <source>
        <strain evidence="1 2">TC-34</strain>
    </source>
</reference>
<proteinExistence type="predicted"/>
<keyword evidence="2" id="KW-1185">Reference proteome</keyword>
<dbReference type="AlphaFoldDB" id="A0A0P9CRQ3"/>
<dbReference type="Proteomes" id="UP000050482">
    <property type="component" value="Unassembled WGS sequence"/>
</dbReference>
<sequence>MNLLLSHIQHWKFPSQRRFLDKMTPSVFGIPEFPYLPVPNLFFVLNIVTLNNLTKNNSEQKD</sequence>
<evidence type="ECO:0000313" key="1">
    <source>
        <dbReference type="EMBL" id="KPV39335.1"/>
    </source>
</evidence>
<protein>
    <submittedName>
        <fullName evidence="1">Uncharacterized protein</fullName>
    </submittedName>
</protein>
<dbReference type="EMBL" id="LJCO01000107">
    <property type="protein sequence ID" value="KPV39335.1"/>
    <property type="molecule type" value="Genomic_DNA"/>
</dbReference>
<gene>
    <name evidence="1" type="ORF">AN477_22860</name>
</gene>
<accession>A0A0P9CRQ3</accession>
<evidence type="ECO:0000313" key="2">
    <source>
        <dbReference type="Proteomes" id="UP000050482"/>
    </source>
</evidence>
<dbReference type="STRING" id="471514.AN477_22860"/>
<organism evidence="1 2">
    <name type="scientific">Alicyclobacillus ferrooxydans</name>
    <dbReference type="NCBI Taxonomy" id="471514"/>
    <lineage>
        <taxon>Bacteria</taxon>
        <taxon>Bacillati</taxon>
        <taxon>Bacillota</taxon>
        <taxon>Bacilli</taxon>
        <taxon>Bacillales</taxon>
        <taxon>Alicyclobacillaceae</taxon>
        <taxon>Alicyclobacillus</taxon>
    </lineage>
</organism>
<comment type="caution">
    <text evidence="1">The sequence shown here is derived from an EMBL/GenBank/DDBJ whole genome shotgun (WGS) entry which is preliminary data.</text>
</comment>